<dbReference type="Proteomes" id="UP001143480">
    <property type="component" value="Unassembled WGS sequence"/>
</dbReference>
<dbReference type="Gene3D" id="1.10.8.80">
    <property type="entry name" value="Magnesium chelatase subunit I, C-Terminal domain"/>
    <property type="match status" value="1"/>
</dbReference>
<accession>A0A9W6NQE7</accession>
<reference evidence="3" key="1">
    <citation type="journal article" date="2014" name="Int. J. Syst. Evol. Microbiol.">
        <title>Complete genome sequence of Corynebacterium casei LMG S-19264T (=DSM 44701T), isolated from a smear-ripened cheese.</title>
        <authorList>
            <consortium name="US DOE Joint Genome Institute (JGI-PGF)"/>
            <person name="Walter F."/>
            <person name="Albersmeier A."/>
            <person name="Kalinowski J."/>
            <person name="Ruckert C."/>
        </authorList>
    </citation>
    <scope>NUCLEOTIDE SEQUENCE</scope>
    <source>
        <strain evidence="3">VKM Ac-1321</strain>
    </source>
</reference>
<reference evidence="3" key="2">
    <citation type="submission" date="2023-01" db="EMBL/GenBank/DDBJ databases">
        <authorList>
            <person name="Sun Q."/>
            <person name="Evtushenko L."/>
        </authorList>
    </citation>
    <scope>NUCLEOTIDE SEQUENCE</scope>
    <source>
        <strain evidence="3">VKM Ac-1321</strain>
    </source>
</reference>
<name>A0A9W6NQE7_9ACTN</name>
<evidence type="ECO:0000313" key="3">
    <source>
        <dbReference type="EMBL" id="GLL05459.1"/>
    </source>
</evidence>
<dbReference type="PANTHER" id="PTHR42759">
    <property type="entry name" value="MOXR FAMILY PROTEIN"/>
    <property type="match status" value="1"/>
</dbReference>
<evidence type="ECO:0000313" key="4">
    <source>
        <dbReference type="Proteomes" id="UP001143480"/>
    </source>
</evidence>
<proteinExistence type="predicted"/>
<dbReference type="Pfam" id="PF07726">
    <property type="entry name" value="AAA_3"/>
    <property type="match status" value="1"/>
</dbReference>
<keyword evidence="4" id="KW-1185">Reference proteome</keyword>
<dbReference type="GO" id="GO:0016887">
    <property type="term" value="F:ATP hydrolysis activity"/>
    <property type="evidence" value="ECO:0007669"/>
    <property type="project" value="InterPro"/>
</dbReference>
<dbReference type="InterPro" id="IPR041628">
    <property type="entry name" value="ChlI/MoxR_AAA_lid"/>
</dbReference>
<dbReference type="InterPro" id="IPR027417">
    <property type="entry name" value="P-loop_NTPase"/>
</dbReference>
<evidence type="ECO:0000259" key="1">
    <source>
        <dbReference type="Pfam" id="PF07726"/>
    </source>
</evidence>
<feature type="domain" description="ChlI/MoxR AAA lid" evidence="2">
    <location>
        <begin position="243"/>
        <end position="303"/>
    </location>
</feature>
<sequence>MRLEREVLGKQREIALALTCLLADGHLLLEDLPGLGKTRLAAGLAAAFGGDFQRVQGTPDLLPSDVTGSVVFGRDTDVVRLLDPAARREDLPLRRGPVFTNILLCDELNRTPPRTQSALLEAMEERQVTIFSHTFALPDPFLVIATQNPVDLDGTYRLPEAQLDRFLMRFALGRPDTATLGRILTELGPERRTDRRSAARPVADVSPPELLQMIRYCYSLPAAAPVREYVTALIEATDPDRDRAVRLGASPRAALALLAAARARAAATGAEYVAIDHVRAVAVPVLAHRIVLRDPPPEHVSTAQDAYVTELLRRVETPKRIAA</sequence>
<dbReference type="PANTHER" id="PTHR42759:SF5">
    <property type="entry name" value="METHANOL DEHYDROGENASE REGULATOR"/>
    <property type="match status" value="1"/>
</dbReference>
<dbReference type="PIRSF" id="PIRSF002849">
    <property type="entry name" value="AAA_ATPase_chaperone_MoxR_prd"/>
    <property type="match status" value="1"/>
</dbReference>
<organism evidence="3 4">
    <name type="scientific">Dactylosporangium matsuzakiense</name>
    <dbReference type="NCBI Taxonomy" id="53360"/>
    <lineage>
        <taxon>Bacteria</taxon>
        <taxon>Bacillati</taxon>
        <taxon>Actinomycetota</taxon>
        <taxon>Actinomycetes</taxon>
        <taxon>Micromonosporales</taxon>
        <taxon>Micromonosporaceae</taxon>
        <taxon>Dactylosporangium</taxon>
    </lineage>
</organism>
<evidence type="ECO:0000259" key="2">
    <source>
        <dbReference type="Pfam" id="PF17863"/>
    </source>
</evidence>
<dbReference type="InterPro" id="IPR050764">
    <property type="entry name" value="CbbQ/NirQ/NorQ/GpvN"/>
</dbReference>
<comment type="caution">
    <text evidence="3">The sequence shown here is derived from an EMBL/GenBank/DDBJ whole genome shotgun (WGS) entry which is preliminary data.</text>
</comment>
<dbReference type="InterPro" id="IPR011703">
    <property type="entry name" value="ATPase_AAA-3"/>
</dbReference>
<dbReference type="EMBL" id="BSFP01000058">
    <property type="protein sequence ID" value="GLL05459.1"/>
    <property type="molecule type" value="Genomic_DNA"/>
</dbReference>
<feature type="domain" description="ATPase AAA-3" evidence="1">
    <location>
        <begin position="26"/>
        <end position="168"/>
    </location>
</feature>
<dbReference type="GO" id="GO:0005524">
    <property type="term" value="F:ATP binding"/>
    <property type="evidence" value="ECO:0007669"/>
    <property type="project" value="InterPro"/>
</dbReference>
<dbReference type="AlphaFoldDB" id="A0A9W6NQE7"/>
<dbReference type="SUPFAM" id="SSF52540">
    <property type="entry name" value="P-loop containing nucleoside triphosphate hydrolases"/>
    <property type="match status" value="1"/>
</dbReference>
<gene>
    <name evidence="3" type="ORF">GCM10017581_072060</name>
</gene>
<dbReference type="Gene3D" id="3.40.50.300">
    <property type="entry name" value="P-loop containing nucleotide triphosphate hydrolases"/>
    <property type="match status" value="1"/>
</dbReference>
<protein>
    <submittedName>
        <fullName evidence="3">ATPase</fullName>
    </submittedName>
</protein>
<dbReference type="Pfam" id="PF17863">
    <property type="entry name" value="AAA_lid_2"/>
    <property type="match status" value="1"/>
</dbReference>